<keyword evidence="1" id="KW-0175">Coiled coil</keyword>
<name>A0ABS8PRB8_9BACT</name>
<comment type="caution">
    <text evidence="2">The sequence shown here is derived from an EMBL/GenBank/DDBJ whole genome shotgun (WGS) entry which is preliminary data.</text>
</comment>
<evidence type="ECO:0008006" key="4">
    <source>
        <dbReference type="Google" id="ProtNLM"/>
    </source>
</evidence>
<sequence length="137" mass="15639">MNKSSTFFERLEQFSAAEGFKSINDFAINGLKYKSSQKLNRLRDRKNKPSLEIIEDIKNRFAHADLNWLISNKGAKYLTDADLVLQEPPEPQPCKECALREKIITSQEQAIKALQGQADALQLSMEIISRKTIRKNA</sequence>
<dbReference type="RefSeq" id="WP_231004881.1">
    <property type="nucleotide sequence ID" value="NZ_JAJNEC010000005.1"/>
</dbReference>
<keyword evidence="3" id="KW-1185">Reference proteome</keyword>
<feature type="coiled-coil region" evidence="1">
    <location>
        <begin position="104"/>
        <end position="131"/>
    </location>
</feature>
<evidence type="ECO:0000313" key="3">
    <source>
        <dbReference type="Proteomes" id="UP001199816"/>
    </source>
</evidence>
<gene>
    <name evidence="2" type="ORF">LQ567_12665</name>
</gene>
<reference evidence="2 3" key="1">
    <citation type="submission" date="2021-11" db="EMBL/GenBank/DDBJ databases">
        <title>Genomic of Niabella pedocola.</title>
        <authorList>
            <person name="Wu T."/>
        </authorList>
    </citation>
    <scope>NUCLEOTIDE SEQUENCE [LARGE SCALE GENOMIC DNA]</scope>
    <source>
        <strain evidence="2 3">JCM 31011</strain>
    </source>
</reference>
<dbReference type="Proteomes" id="UP001199816">
    <property type="component" value="Unassembled WGS sequence"/>
</dbReference>
<evidence type="ECO:0000256" key="1">
    <source>
        <dbReference type="SAM" id="Coils"/>
    </source>
</evidence>
<proteinExistence type="predicted"/>
<dbReference type="EMBL" id="JAJNEC010000005">
    <property type="protein sequence ID" value="MCD2423620.1"/>
    <property type="molecule type" value="Genomic_DNA"/>
</dbReference>
<organism evidence="2 3">
    <name type="scientific">Niabella pedocola</name>
    <dbReference type="NCBI Taxonomy" id="1752077"/>
    <lineage>
        <taxon>Bacteria</taxon>
        <taxon>Pseudomonadati</taxon>
        <taxon>Bacteroidota</taxon>
        <taxon>Chitinophagia</taxon>
        <taxon>Chitinophagales</taxon>
        <taxon>Chitinophagaceae</taxon>
        <taxon>Niabella</taxon>
    </lineage>
</organism>
<evidence type="ECO:0000313" key="2">
    <source>
        <dbReference type="EMBL" id="MCD2423620.1"/>
    </source>
</evidence>
<protein>
    <recommendedName>
        <fullName evidence="4">Transcriptional regulator</fullName>
    </recommendedName>
</protein>
<accession>A0ABS8PRB8</accession>